<name>A0A9P8AC79_MORAP</name>
<dbReference type="CDD" id="cd23787">
    <property type="entry name" value="RWD_CSM1"/>
    <property type="match status" value="1"/>
</dbReference>
<evidence type="ECO:0000313" key="5">
    <source>
        <dbReference type="Proteomes" id="UP000717515"/>
    </source>
</evidence>
<dbReference type="Pfam" id="PF12539">
    <property type="entry name" value="Csm1"/>
    <property type="match status" value="1"/>
</dbReference>
<dbReference type="InterPro" id="IPR038608">
    <property type="entry name" value="Csm1/Pcs1_C_sf"/>
</dbReference>
<gene>
    <name evidence="4" type="ORF">KVV02_006135</name>
</gene>
<feature type="coiled-coil region" evidence="1">
    <location>
        <begin position="85"/>
        <end position="158"/>
    </location>
</feature>
<dbReference type="GO" id="GO:0051315">
    <property type="term" value="P:attachment of mitotic spindle microtubules to kinetochore"/>
    <property type="evidence" value="ECO:0007669"/>
    <property type="project" value="TreeGrafter"/>
</dbReference>
<dbReference type="InterPro" id="IPR040349">
    <property type="entry name" value="Csm1/Pcs1"/>
</dbReference>
<feature type="region of interest" description="Disordered" evidence="2">
    <location>
        <begin position="159"/>
        <end position="190"/>
    </location>
</feature>
<protein>
    <recommendedName>
        <fullName evidence="3">Monopolin complex subunit Csm1/Pcs1 C-terminal domain-containing protein</fullName>
    </recommendedName>
</protein>
<organism evidence="4 5">
    <name type="scientific">Mortierella alpina</name>
    <name type="common">Oleaginous fungus</name>
    <name type="synonym">Mortierella renispora</name>
    <dbReference type="NCBI Taxonomy" id="64518"/>
    <lineage>
        <taxon>Eukaryota</taxon>
        <taxon>Fungi</taxon>
        <taxon>Fungi incertae sedis</taxon>
        <taxon>Mucoromycota</taxon>
        <taxon>Mortierellomycotina</taxon>
        <taxon>Mortierellomycetes</taxon>
        <taxon>Mortierellales</taxon>
        <taxon>Mortierellaceae</taxon>
        <taxon>Mortierella</taxon>
    </lineage>
</organism>
<accession>A0A9P8AC79</accession>
<feature type="domain" description="Monopolin complex subunit Csm1/Pcs1 C-terminal" evidence="3">
    <location>
        <begin position="209"/>
        <end position="270"/>
    </location>
</feature>
<dbReference type="PANTHER" id="PTHR28006:SF1">
    <property type="entry name" value="MONOPOLIN COMPLEX SUBUNIT CSM1"/>
    <property type="match status" value="1"/>
</dbReference>
<evidence type="ECO:0000259" key="3">
    <source>
        <dbReference type="Pfam" id="PF12539"/>
    </source>
</evidence>
<dbReference type="GO" id="GO:0072686">
    <property type="term" value="C:mitotic spindle"/>
    <property type="evidence" value="ECO:0007669"/>
    <property type="project" value="TreeGrafter"/>
</dbReference>
<dbReference type="GO" id="GO:0034506">
    <property type="term" value="C:chromosome, centromeric core domain"/>
    <property type="evidence" value="ECO:0007669"/>
    <property type="project" value="TreeGrafter"/>
</dbReference>
<evidence type="ECO:0000256" key="2">
    <source>
        <dbReference type="SAM" id="MobiDB-lite"/>
    </source>
</evidence>
<dbReference type="InterPro" id="IPR020981">
    <property type="entry name" value="Csm1/Pcs1_C"/>
</dbReference>
<dbReference type="GO" id="GO:1990644">
    <property type="term" value="F:microtubule site clamp"/>
    <property type="evidence" value="ECO:0007669"/>
    <property type="project" value="TreeGrafter"/>
</dbReference>
<comment type="caution">
    <text evidence="4">The sequence shown here is derived from an EMBL/GenBank/DDBJ whole genome shotgun (WGS) entry which is preliminary data.</text>
</comment>
<evidence type="ECO:0000313" key="4">
    <source>
        <dbReference type="EMBL" id="KAG9326624.1"/>
    </source>
</evidence>
<dbReference type="PANTHER" id="PTHR28006">
    <property type="entry name" value="MONOPOLIN COMPLEX SUBUNIT CSM1"/>
    <property type="match status" value="1"/>
</dbReference>
<dbReference type="Proteomes" id="UP000717515">
    <property type="component" value="Unassembled WGS sequence"/>
</dbReference>
<feature type="compositionally biased region" description="Low complexity" evidence="2">
    <location>
        <begin position="165"/>
        <end position="175"/>
    </location>
</feature>
<keyword evidence="1" id="KW-0175">Coiled coil</keyword>
<feature type="region of interest" description="Disordered" evidence="2">
    <location>
        <begin position="27"/>
        <end position="64"/>
    </location>
</feature>
<dbReference type="Gene3D" id="3.90.1150.80">
    <property type="match status" value="1"/>
</dbReference>
<dbReference type="AlphaFoldDB" id="A0A9P8AC79"/>
<sequence length="289" mass="32971">MPPKRARAAAASKAGIKRTVFTQVYSDSEPEALSKASKTSAITTKDDGKSGKKNPRAASSMTPEQLAVAYEDLSAKYKHLKQLRVTEAERLLDEYRAKLEEATQSAENYRAQMEPQLESALRNQEKLRDKAEILNAQVRTLQRQLRDCEEKFRQQYEQEQKAKAKSSTLRSSSASEEVLPSGPASSIKDDEDRTCFKFVPRNAHPRSNKEKRPSVWDCENIGYHGTLRFTLTYDYSGNKVTYTPRIEEKRDAQLLKHLPDYLTEEIEFQSQFESKLFENMLAFNNGKAS</sequence>
<evidence type="ECO:0000256" key="1">
    <source>
        <dbReference type="SAM" id="Coils"/>
    </source>
</evidence>
<dbReference type="GO" id="GO:0045144">
    <property type="term" value="P:meiotic sister chromatid segregation"/>
    <property type="evidence" value="ECO:0007669"/>
    <property type="project" value="TreeGrafter"/>
</dbReference>
<dbReference type="GO" id="GO:0005730">
    <property type="term" value="C:nucleolus"/>
    <property type="evidence" value="ECO:0007669"/>
    <property type="project" value="TreeGrafter"/>
</dbReference>
<reference evidence="4" key="1">
    <citation type="submission" date="2021-07" db="EMBL/GenBank/DDBJ databases">
        <title>Draft genome of Mortierella alpina, strain LL118, isolated from an aspen leaf litter sample.</title>
        <authorList>
            <person name="Yang S."/>
            <person name="Vinatzer B.A."/>
        </authorList>
    </citation>
    <scope>NUCLEOTIDE SEQUENCE</scope>
    <source>
        <strain evidence="4">LL118</strain>
    </source>
</reference>
<dbReference type="EMBL" id="JAIFTL010000016">
    <property type="protein sequence ID" value="KAG9326624.1"/>
    <property type="molecule type" value="Genomic_DNA"/>
</dbReference>
<dbReference type="GO" id="GO:0033551">
    <property type="term" value="C:monopolin complex"/>
    <property type="evidence" value="ECO:0007669"/>
    <property type="project" value="InterPro"/>
</dbReference>
<proteinExistence type="predicted"/>